<dbReference type="EMBL" id="SLUN01000029">
    <property type="protein sequence ID" value="TCL62025.1"/>
    <property type="molecule type" value="Genomic_DNA"/>
</dbReference>
<proteinExistence type="predicted"/>
<evidence type="ECO:0000256" key="6">
    <source>
        <dbReference type="ARBA" id="ARBA00023136"/>
    </source>
</evidence>
<evidence type="ECO:0000256" key="7">
    <source>
        <dbReference type="SAM" id="Phobius"/>
    </source>
</evidence>
<feature type="transmembrane region" description="Helical" evidence="7">
    <location>
        <begin position="12"/>
        <end position="33"/>
    </location>
</feature>
<keyword evidence="2" id="KW-0813">Transport</keyword>
<feature type="transmembrane region" description="Helical" evidence="7">
    <location>
        <begin position="402"/>
        <end position="419"/>
    </location>
</feature>
<keyword evidence="5 7" id="KW-1133">Transmembrane helix</keyword>
<dbReference type="SUPFAM" id="SSF103473">
    <property type="entry name" value="MFS general substrate transporter"/>
    <property type="match status" value="1"/>
</dbReference>
<keyword evidence="10" id="KW-1185">Reference proteome</keyword>
<feature type="transmembrane region" description="Helical" evidence="7">
    <location>
        <begin position="271"/>
        <end position="291"/>
    </location>
</feature>
<dbReference type="Pfam" id="PF07690">
    <property type="entry name" value="MFS_1"/>
    <property type="match status" value="2"/>
</dbReference>
<dbReference type="InterPro" id="IPR020846">
    <property type="entry name" value="MFS_dom"/>
</dbReference>
<feature type="transmembrane region" description="Helical" evidence="7">
    <location>
        <begin position="104"/>
        <end position="128"/>
    </location>
</feature>
<dbReference type="InterPro" id="IPR050171">
    <property type="entry name" value="MFS_Transporters"/>
</dbReference>
<feature type="transmembrane region" description="Helical" evidence="7">
    <location>
        <begin position="360"/>
        <end position="382"/>
    </location>
</feature>
<dbReference type="AlphaFoldDB" id="A0A4R1R8N0"/>
<evidence type="ECO:0000259" key="8">
    <source>
        <dbReference type="PROSITE" id="PS50850"/>
    </source>
</evidence>
<sequence length="430" mass="46525">MPEPKERLFAHPVILSFLAIIAAIEFIRMSLFLTLLPSFLTSIHFSTVALGVVMSANLLTDNLFKSGSGWLVDHKGPWPMLIAGTIGVLSGLVLIEMFHRNILMMSLGAVLLGLGASPTWPAAIAGTIRITGEEKRATMISFISVVWLAGGGAGPILMGFLIDTRLRLFLQKLHLPVIDAYRTGFVLLTAIAVLAVLIAVLGWLGWKRIPRLQPVKAGMSEGKRQKLKAVLQRLWDVKGLIPGMFFQTMSLGILFPNILRFAVNKIGITEAQYSVLLLIGGAVVVLFMIPVGHLADHWGTKGFLVAGFTMASLSLLVLVSYGNARNIWWIGALVGLSYSLIQPAWNALLAGAIPPEHRGVLMGLFMSVEGLGFGLGPLVGGFLGEVQGRIGGLTLTGLTTPFYVSSICLAIMALVYLIYPFHQYQLREEA</sequence>
<dbReference type="PANTHER" id="PTHR23517">
    <property type="entry name" value="RESISTANCE PROTEIN MDTM, PUTATIVE-RELATED-RELATED"/>
    <property type="match status" value="1"/>
</dbReference>
<evidence type="ECO:0000256" key="5">
    <source>
        <dbReference type="ARBA" id="ARBA00022989"/>
    </source>
</evidence>
<feature type="transmembrane region" description="Helical" evidence="7">
    <location>
        <begin position="327"/>
        <end position="348"/>
    </location>
</feature>
<evidence type="ECO:0000313" key="10">
    <source>
        <dbReference type="Proteomes" id="UP000295008"/>
    </source>
</evidence>
<dbReference type="Proteomes" id="UP000295008">
    <property type="component" value="Unassembled WGS sequence"/>
</dbReference>
<dbReference type="InterPro" id="IPR011701">
    <property type="entry name" value="MFS"/>
</dbReference>
<feature type="transmembrane region" description="Helical" evidence="7">
    <location>
        <begin position="182"/>
        <end position="206"/>
    </location>
</feature>
<evidence type="ECO:0000256" key="4">
    <source>
        <dbReference type="ARBA" id="ARBA00022692"/>
    </source>
</evidence>
<dbReference type="GO" id="GO:0022857">
    <property type="term" value="F:transmembrane transporter activity"/>
    <property type="evidence" value="ECO:0007669"/>
    <property type="project" value="InterPro"/>
</dbReference>
<dbReference type="CDD" id="cd17325">
    <property type="entry name" value="MFS_MdtG_SLC18_like"/>
    <property type="match status" value="1"/>
</dbReference>
<organism evidence="9 10">
    <name type="scientific">Hydrogenispora ethanolica</name>
    <dbReference type="NCBI Taxonomy" id="1082276"/>
    <lineage>
        <taxon>Bacteria</taxon>
        <taxon>Bacillati</taxon>
        <taxon>Bacillota</taxon>
        <taxon>Hydrogenispora</taxon>
    </lineage>
</organism>
<keyword evidence="6 7" id="KW-0472">Membrane</keyword>
<evidence type="ECO:0000256" key="2">
    <source>
        <dbReference type="ARBA" id="ARBA00022448"/>
    </source>
</evidence>
<keyword evidence="4 7" id="KW-0812">Transmembrane</keyword>
<feature type="transmembrane region" description="Helical" evidence="7">
    <location>
        <begin position="240"/>
        <end position="259"/>
    </location>
</feature>
<dbReference type="PANTHER" id="PTHR23517:SF3">
    <property type="entry name" value="INTEGRAL MEMBRANE TRANSPORT PROTEIN"/>
    <property type="match status" value="1"/>
</dbReference>
<accession>A0A4R1R8N0</accession>
<reference evidence="9 10" key="1">
    <citation type="submission" date="2019-03" db="EMBL/GenBank/DDBJ databases">
        <title>Genomic Encyclopedia of Type Strains, Phase IV (KMG-IV): sequencing the most valuable type-strain genomes for metagenomic binning, comparative biology and taxonomic classification.</title>
        <authorList>
            <person name="Goeker M."/>
        </authorList>
    </citation>
    <scope>NUCLEOTIDE SEQUENCE [LARGE SCALE GENOMIC DNA]</scope>
    <source>
        <strain evidence="9 10">LX-B</strain>
    </source>
</reference>
<feature type="transmembrane region" description="Helical" evidence="7">
    <location>
        <begin position="140"/>
        <end position="162"/>
    </location>
</feature>
<comment type="subcellular location">
    <subcellularLocation>
        <location evidence="1">Cell membrane</location>
        <topology evidence="1">Multi-pass membrane protein</topology>
    </subcellularLocation>
</comment>
<dbReference type="OrthoDB" id="9815817at2"/>
<feature type="transmembrane region" description="Helical" evidence="7">
    <location>
        <begin position="80"/>
        <end position="98"/>
    </location>
</feature>
<feature type="transmembrane region" description="Helical" evidence="7">
    <location>
        <begin position="303"/>
        <end position="321"/>
    </location>
</feature>
<evidence type="ECO:0000256" key="3">
    <source>
        <dbReference type="ARBA" id="ARBA00022475"/>
    </source>
</evidence>
<keyword evidence="3" id="KW-1003">Cell membrane</keyword>
<dbReference type="PROSITE" id="PS50850">
    <property type="entry name" value="MFS"/>
    <property type="match status" value="1"/>
</dbReference>
<comment type="caution">
    <text evidence="9">The sequence shown here is derived from an EMBL/GenBank/DDBJ whole genome shotgun (WGS) entry which is preliminary data.</text>
</comment>
<dbReference type="GO" id="GO:0005886">
    <property type="term" value="C:plasma membrane"/>
    <property type="evidence" value="ECO:0007669"/>
    <property type="project" value="UniProtKB-SubCell"/>
</dbReference>
<protein>
    <submittedName>
        <fullName evidence="9">Putative MFS family arabinose efflux permease</fullName>
    </submittedName>
</protein>
<feature type="domain" description="Major facilitator superfamily (MFS) profile" evidence="8">
    <location>
        <begin position="14"/>
        <end position="423"/>
    </location>
</feature>
<dbReference type="RefSeq" id="WP_132016016.1">
    <property type="nucleotide sequence ID" value="NZ_SLUN01000029.1"/>
</dbReference>
<gene>
    <name evidence="9" type="ORF">EDC14_102954</name>
</gene>
<dbReference type="Gene3D" id="1.20.1250.20">
    <property type="entry name" value="MFS general substrate transporter like domains"/>
    <property type="match status" value="2"/>
</dbReference>
<evidence type="ECO:0000256" key="1">
    <source>
        <dbReference type="ARBA" id="ARBA00004651"/>
    </source>
</evidence>
<feature type="transmembrane region" description="Helical" evidence="7">
    <location>
        <begin position="39"/>
        <end position="59"/>
    </location>
</feature>
<dbReference type="InterPro" id="IPR036259">
    <property type="entry name" value="MFS_trans_sf"/>
</dbReference>
<name>A0A4R1R8N0_HYDET</name>
<evidence type="ECO:0000313" key="9">
    <source>
        <dbReference type="EMBL" id="TCL62025.1"/>
    </source>
</evidence>